<comment type="catalytic activity">
    <reaction evidence="9 10">
        <text>L-glutamine + H2O = L-glutamate + NH4(+)</text>
        <dbReference type="Rhea" id="RHEA:15889"/>
        <dbReference type="ChEBI" id="CHEBI:15377"/>
        <dbReference type="ChEBI" id="CHEBI:28938"/>
        <dbReference type="ChEBI" id="CHEBI:29985"/>
        <dbReference type="ChEBI" id="CHEBI:58359"/>
        <dbReference type="EC" id="3.5.1.2"/>
    </reaction>
</comment>
<organism evidence="14 16">
    <name type="scientific">Salinicoccus halodurans</name>
    <dbReference type="NCBI Taxonomy" id="407035"/>
    <lineage>
        <taxon>Bacteria</taxon>
        <taxon>Bacillati</taxon>
        <taxon>Bacillota</taxon>
        <taxon>Bacilli</taxon>
        <taxon>Bacillales</taxon>
        <taxon>Staphylococcaceae</taxon>
        <taxon>Salinicoccus</taxon>
    </lineage>
</organism>
<evidence type="ECO:0000256" key="9">
    <source>
        <dbReference type="ARBA" id="ARBA00049534"/>
    </source>
</evidence>
<dbReference type="PROSITE" id="PS51273">
    <property type="entry name" value="GATASE_TYPE_1"/>
    <property type="match status" value="1"/>
</dbReference>
<gene>
    <name evidence="10 13" type="primary">hisH</name>
    <name evidence="13" type="ORF">AAT16_13500</name>
    <name evidence="14" type="ORF">SAMN05216235_0961</name>
</gene>
<dbReference type="GO" id="GO:0004359">
    <property type="term" value="F:glutaminase activity"/>
    <property type="evidence" value="ECO:0007669"/>
    <property type="project" value="UniProtKB-EC"/>
</dbReference>
<comment type="catalytic activity">
    <reaction evidence="8 10">
        <text>5-[(5-phospho-1-deoxy-D-ribulos-1-ylimino)methylamino]-1-(5-phospho-beta-D-ribosyl)imidazole-4-carboxamide + L-glutamine = D-erythro-1-(imidazol-4-yl)glycerol 3-phosphate + 5-amino-1-(5-phospho-beta-D-ribosyl)imidazole-4-carboxamide + L-glutamate + H(+)</text>
        <dbReference type="Rhea" id="RHEA:24793"/>
        <dbReference type="ChEBI" id="CHEBI:15378"/>
        <dbReference type="ChEBI" id="CHEBI:29985"/>
        <dbReference type="ChEBI" id="CHEBI:58278"/>
        <dbReference type="ChEBI" id="CHEBI:58359"/>
        <dbReference type="ChEBI" id="CHEBI:58475"/>
        <dbReference type="ChEBI" id="CHEBI:58525"/>
        <dbReference type="EC" id="4.3.2.10"/>
    </reaction>
</comment>
<evidence type="ECO:0000256" key="11">
    <source>
        <dbReference type="PIRSR" id="PIRSR000495-1"/>
    </source>
</evidence>
<dbReference type="CDD" id="cd01748">
    <property type="entry name" value="GATase1_IGP_Synthase"/>
    <property type="match status" value="1"/>
</dbReference>
<dbReference type="EMBL" id="CP011366">
    <property type="protein sequence ID" value="AKG75115.1"/>
    <property type="molecule type" value="Genomic_DNA"/>
</dbReference>
<dbReference type="Proteomes" id="UP000034029">
    <property type="component" value="Chromosome"/>
</dbReference>
<reference evidence="13 15" key="1">
    <citation type="journal article" date="2015" name="Int. J. Syst. Evol. Microbiol.">
        <title>Complete genome sequence of Salinicoccus halodurans H3B36, isolated from the Qaidam Basin in China.</title>
        <authorList>
            <person name="Jiang K."/>
            <person name="Xue Y."/>
            <person name="Ma Y."/>
        </authorList>
    </citation>
    <scope>NUCLEOTIDE SEQUENCE [LARGE SCALE GENOMIC DNA]</scope>
    <source>
        <strain evidence="13 15">H3B36</strain>
    </source>
</reference>
<dbReference type="GO" id="GO:0000105">
    <property type="term" value="P:L-histidine biosynthetic process"/>
    <property type="evidence" value="ECO:0007669"/>
    <property type="project" value="UniProtKB-UniRule"/>
</dbReference>
<evidence type="ECO:0000313" key="14">
    <source>
        <dbReference type="EMBL" id="SFK65986.1"/>
    </source>
</evidence>
<feature type="active site" evidence="10 11">
    <location>
        <position position="171"/>
    </location>
</feature>
<feature type="domain" description="Glutamine amidotransferase" evidence="12">
    <location>
        <begin position="4"/>
        <end position="184"/>
    </location>
</feature>
<dbReference type="GO" id="GO:0016829">
    <property type="term" value="F:lyase activity"/>
    <property type="evidence" value="ECO:0007669"/>
    <property type="project" value="UniProtKB-KW"/>
</dbReference>
<evidence type="ECO:0000256" key="4">
    <source>
        <dbReference type="ARBA" id="ARBA00022801"/>
    </source>
</evidence>
<accession>A0A0F7D4Z9</accession>
<dbReference type="Proteomes" id="UP000183090">
    <property type="component" value="Unassembled WGS sequence"/>
</dbReference>
<evidence type="ECO:0000313" key="15">
    <source>
        <dbReference type="Proteomes" id="UP000034029"/>
    </source>
</evidence>
<dbReference type="AlphaFoldDB" id="A0A0F7D4Z9"/>
<evidence type="ECO:0000313" key="16">
    <source>
        <dbReference type="Proteomes" id="UP000183090"/>
    </source>
</evidence>
<comment type="pathway">
    <text evidence="1 10">Amino-acid biosynthesis; L-histidine biosynthesis; L-histidine from 5-phospho-alpha-D-ribose 1-diphosphate: step 5/9.</text>
</comment>
<dbReference type="GO" id="GO:0005737">
    <property type="term" value="C:cytoplasm"/>
    <property type="evidence" value="ECO:0007669"/>
    <property type="project" value="UniProtKB-SubCell"/>
</dbReference>
<protein>
    <recommendedName>
        <fullName evidence="10">Imidazole glycerol phosphate synthase subunit HisH</fullName>
        <ecNumber evidence="10">4.3.2.10</ecNumber>
    </recommendedName>
    <alternativeName>
        <fullName evidence="10">IGP synthase glutaminase subunit</fullName>
        <ecNumber evidence="10">3.5.1.2</ecNumber>
    </alternativeName>
    <alternativeName>
        <fullName evidence="10">IGP synthase subunit HisH</fullName>
    </alternativeName>
    <alternativeName>
        <fullName evidence="10">ImGP synthase subunit HisH</fullName>
        <shortName evidence="10">IGPS subunit HisH</shortName>
    </alternativeName>
</protein>
<dbReference type="PANTHER" id="PTHR42701:SF1">
    <property type="entry name" value="IMIDAZOLE GLYCEROL PHOSPHATE SYNTHASE SUBUNIT HISH"/>
    <property type="match status" value="1"/>
</dbReference>
<evidence type="ECO:0000256" key="6">
    <source>
        <dbReference type="ARBA" id="ARBA00023102"/>
    </source>
</evidence>
<evidence type="ECO:0000256" key="1">
    <source>
        <dbReference type="ARBA" id="ARBA00005091"/>
    </source>
</evidence>
<name>A0A0F7D4Z9_9STAP</name>
<dbReference type="Gene3D" id="3.40.50.880">
    <property type="match status" value="1"/>
</dbReference>
<dbReference type="PANTHER" id="PTHR42701">
    <property type="entry name" value="IMIDAZOLE GLYCEROL PHOSPHATE SYNTHASE SUBUNIT HISH"/>
    <property type="match status" value="1"/>
</dbReference>
<keyword evidence="5 10" id="KW-0315">Glutamine amidotransferase</keyword>
<dbReference type="Pfam" id="PF00117">
    <property type="entry name" value="GATase"/>
    <property type="match status" value="1"/>
</dbReference>
<evidence type="ECO:0000259" key="12">
    <source>
        <dbReference type="Pfam" id="PF00117"/>
    </source>
</evidence>
<dbReference type="RefSeq" id="WP_046791292.1">
    <property type="nucleotide sequence ID" value="NZ_CP011366.1"/>
</dbReference>
<dbReference type="NCBIfam" id="TIGR01855">
    <property type="entry name" value="IMP_synth_hisH"/>
    <property type="match status" value="1"/>
</dbReference>
<proteinExistence type="inferred from homology"/>
<comment type="subunit">
    <text evidence="2 10">Heterodimer of HisH and HisF.</text>
</comment>
<comment type="subcellular location">
    <subcellularLocation>
        <location evidence="10">Cytoplasm</location>
    </subcellularLocation>
</comment>
<feature type="active site" description="Nucleophile" evidence="10 11">
    <location>
        <position position="78"/>
    </location>
</feature>
<keyword evidence="7 10" id="KW-0456">Lyase</keyword>
<dbReference type="EC" id="4.3.2.10" evidence="10"/>
<evidence type="ECO:0000256" key="10">
    <source>
        <dbReference type="HAMAP-Rule" id="MF_00278"/>
    </source>
</evidence>
<comment type="function">
    <text evidence="10">IGPS catalyzes the conversion of PRFAR and glutamine to IGP, AICAR and glutamate. The HisH subunit catalyzes the hydrolysis of glutamine to glutamate and ammonia as part of the synthesis of IGP and AICAR. The resulting ammonia molecule is channeled to the active site of HisF.</text>
</comment>
<keyword evidence="4 10" id="KW-0378">Hydrolase</keyword>
<dbReference type="InterPro" id="IPR029062">
    <property type="entry name" value="Class_I_gatase-like"/>
</dbReference>
<keyword evidence="10" id="KW-0963">Cytoplasm</keyword>
<reference evidence="14 16" key="3">
    <citation type="submission" date="2016-10" db="EMBL/GenBank/DDBJ databases">
        <authorList>
            <person name="Varghese N."/>
            <person name="Submissions S."/>
        </authorList>
    </citation>
    <scope>NUCLEOTIDE SEQUENCE [LARGE SCALE GENOMIC DNA]</scope>
    <source>
        <strain evidence="14 16">CGMCC 1.6501</strain>
    </source>
</reference>
<dbReference type="EMBL" id="FOTB01000002">
    <property type="protein sequence ID" value="SFK65986.1"/>
    <property type="molecule type" value="Genomic_DNA"/>
</dbReference>
<dbReference type="InterPro" id="IPR010139">
    <property type="entry name" value="Imidazole-glycPsynth_HisH"/>
</dbReference>
<keyword evidence="15" id="KW-1185">Reference proteome</keyword>
<evidence type="ECO:0000256" key="7">
    <source>
        <dbReference type="ARBA" id="ARBA00023239"/>
    </source>
</evidence>
<dbReference type="GO" id="GO:0000107">
    <property type="term" value="F:imidazoleglycerol-phosphate synthase activity"/>
    <property type="evidence" value="ECO:0007669"/>
    <property type="project" value="UniProtKB-UniRule"/>
</dbReference>
<dbReference type="KEGG" id="shv:AAT16_13500"/>
<feature type="active site" evidence="10 11">
    <location>
        <position position="173"/>
    </location>
</feature>
<dbReference type="InterPro" id="IPR017926">
    <property type="entry name" value="GATASE"/>
</dbReference>
<evidence type="ECO:0000256" key="5">
    <source>
        <dbReference type="ARBA" id="ARBA00022962"/>
    </source>
</evidence>
<dbReference type="EC" id="3.5.1.2" evidence="10"/>
<dbReference type="HAMAP" id="MF_00278">
    <property type="entry name" value="HisH"/>
    <property type="match status" value="1"/>
</dbReference>
<dbReference type="PIRSF" id="PIRSF000495">
    <property type="entry name" value="Amidotransf_hisH"/>
    <property type="match status" value="1"/>
</dbReference>
<dbReference type="OrthoDB" id="9807137at2"/>
<keyword evidence="3 10" id="KW-0028">Amino-acid biosynthesis</keyword>
<evidence type="ECO:0000256" key="8">
    <source>
        <dbReference type="ARBA" id="ARBA00047838"/>
    </source>
</evidence>
<dbReference type="SUPFAM" id="SSF52317">
    <property type="entry name" value="Class I glutamine amidotransferase-like"/>
    <property type="match status" value="1"/>
</dbReference>
<evidence type="ECO:0000256" key="2">
    <source>
        <dbReference type="ARBA" id="ARBA00011152"/>
    </source>
</evidence>
<reference evidence="15" key="2">
    <citation type="submission" date="2015-04" db="EMBL/GenBank/DDBJ databases">
        <title>Complete genome sequence of Salinicoccus halodurans strain H3B36, isolated from the Qaidam basin of China.</title>
        <authorList>
            <person name="Ma Y."/>
            <person name="Jiang K."/>
            <person name="Xue Y."/>
        </authorList>
    </citation>
    <scope>NUCLEOTIDE SEQUENCE [LARGE SCALE GENOMIC DNA]</scope>
    <source>
        <strain evidence="15">H3B36</strain>
    </source>
</reference>
<sequence>MIGIVDYSLGNIQNIKNALEKLEFPYILSGNPAELRDCDVIILPGVGHFGSAAGTINALGIKDALLEIAASKRIIGICLGMQLLFESSEEGNAKGLGLLKGHVRKIDTPHVIPHLGWNTLESSKAALEGKDVYFIHNYMVEDAKDIVATSEYGPQVPAVAQKDNIIGIQFHPEKSGDAGLKILEQAILGGF</sequence>
<evidence type="ECO:0000313" key="13">
    <source>
        <dbReference type="EMBL" id="AKG75115.1"/>
    </source>
</evidence>
<evidence type="ECO:0000256" key="3">
    <source>
        <dbReference type="ARBA" id="ARBA00022605"/>
    </source>
</evidence>
<keyword evidence="6 10" id="KW-0368">Histidine biosynthesis</keyword>